<dbReference type="EMBL" id="JACVVK020000127">
    <property type="protein sequence ID" value="KAK7490413.1"/>
    <property type="molecule type" value="Genomic_DNA"/>
</dbReference>
<organism evidence="1 2">
    <name type="scientific">Batillaria attramentaria</name>
    <dbReference type="NCBI Taxonomy" id="370345"/>
    <lineage>
        <taxon>Eukaryota</taxon>
        <taxon>Metazoa</taxon>
        <taxon>Spiralia</taxon>
        <taxon>Lophotrochozoa</taxon>
        <taxon>Mollusca</taxon>
        <taxon>Gastropoda</taxon>
        <taxon>Caenogastropoda</taxon>
        <taxon>Sorbeoconcha</taxon>
        <taxon>Cerithioidea</taxon>
        <taxon>Batillariidae</taxon>
        <taxon>Batillaria</taxon>
    </lineage>
</organism>
<protein>
    <submittedName>
        <fullName evidence="1">Uncharacterized protein</fullName>
    </submittedName>
</protein>
<sequence>MPGGGDKSRGDYSPARINFTVIAGPADMKRLTWLVKSTQQRNKIVKVCSPLAIYTPSRASQREDSKEMDGNDPKITQGMIDQFALSLPSEQERFV</sequence>
<dbReference type="Proteomes" id="UP001519460">
    <property type="component" value="Unassembled WGS sequence"/>
</dbReference>
<accession>A0ABD0KTY7</accession>
<name>A0ABD0KTY7_9CAEN</name>
<proteinExistence type="predicted"/>
<gene>
    <name evidence="1" type="ORF">BaRGS_00018392</name>
</gene>
<keyword evidence="2" id="KW-1185">Reference proteome</keyword>
<evidence type="ECO:0000313" key="1">
    <source>
        <dbReference type="EMBL" id="KAK7490413.1"/>
    </source>
</evidence>
<evidence type="ECO:0000313" key="2">
    <source>
        <dbReference type="Proteomes" id="UP001519460"/>
    </source>
</evidence>
<dbReference type="AlphaFoldDB" id="A0ABD0KTY7"/>
<comment type="caution">
    <text evidence="1">The sequence shown here is derived from an EMBL/GenBank/DDBJ whole genome shotgun (WGS) entry which is preliminary data.</text>
</comment>
<reference evidence="1 2" key="1">
    <citation type="journal article" date="2023" name="Sci. Data">
        <title>Genome assembly of the Korean intertidal mud-creeper Batillaria attramentaria.</title>
        <authorList>
            <person name="Patra A.K."/>
            <person name="Ho P.T."/>
            <person name="Jun S."/>
            <person name="Lee S.J."/>
            <person name="Kim Y."/>
            <person name="Won Y.J."/>
        </authorList>
    </citation>
    <scope>NUCLEOTIDE SEQUENCE [LARGE SCALE GENOMIC DNA]</scope>
    <source>
        <strain evidence="1">Wonlab-2016</strain>
    </source>
</reference>